<reference evidence="2 3" key="1">
    <citation type="journal article" date="2018" name="Mol. Ecol.">
        <title>The obligate alkalophilic soda-lake fungus Sodiomyces alkalinus has shifted to a protein diet.</title>
        <authorList>
            <person name="Grum-Grzhimaylo A.A."/>
            <person name="Falkoski D.L."/>
            <person name="van den Heuvel J."/>
            <person name="Valero-Jimenez C.A."/>
            <person name="Min B."/>
            <person name="Choi I.G."/>
            <person name="Lipzen A."/>
            <person name="Daum C.G."/>
            <person name="Aanen D.K."/>
            <person name="Tsang A."/>
            <person name="Henrissat B."/>
            <person name="Bilanenko E.N."/>
            <person name="de Vries R.P."/>
            <person name="van Kan J.A.L."/>
            <person name="Grigoriev I.V."/>
            <person name="Debets A.J.M."/>
        </authorList>
    </citation>
    <scope>NUCLEOTIDE SEQUENCE [LARGE SCALE GENOMIC DNA]</scope>
    <source>
        <strain evidence="2 3">F11</strain>
    </source>
</reference>
<evidence type="ECO:0000313" key="2">
    <source>
        <dbReference type="EMBL" id="ROT41640.1"/>
    </source>
</evidence>
<evidence type="ECO:0000256" key="1">
    <source>
        <dbReference type="SAM" id="MobiDB-lite"/>
    </source>
</evidence>
<dbReference type="GeneID" id="39583374"/>
<evidence type="ECO:0000313" key="3">
    <source>
        <dbReference type="Proteomes" id="UP000272025"/>
    </source>
</evidence>
<dbReference type="AlphaFoldDB" id="A0A3N2Q4E7"/>
<dbReference type="RefSeq" id="XP_028469446.1">
    <property type="nucleotide sequence ID" value="XM_028614897.1"/>
</dbReference>
<dbReference type="EMBL" id="ML119052">
    <property type="protein sequence ID" value="ROT41640.1"/>
    <property type="molecule type" value="Genomic_DNA"/>
</dbReference>
<feature type="region of interest" description="Disordered" evidence="1">
    <location>
        <begin position="197"/>
        <end position="221"/>
    </location>
</feature>
<gene>
    <name evidence="2" type="ORF">SODALDRAFT_377298</name>
</gene>
<sequence length="334" mass="37720">MVPSSSLGHAHDNSCPQPRYAPAKMIGSASMLDLAASDSTTSFKRLEDRTFKSRGKACRMVLRFTFRRLCPSVAAVWDSRCPDGAMLAHLSGRATVTIPRTARYPALGIGRNHVVLFKDTGFVWLRDLEIQMSSQKPLDEAPWIGPLSRQAGLASVIQHDSISRPSAARFLQSRQRRQQPRELAAFSTLYGRQALSRSLTTDDGAPTTTNVHGQRGMPPPSDVQFLGPVGDRPIFQRRPSLRNRSNGHRGIECLRFSLWPPRNAYRLSLLRFRIRKFHITHLNKRSSHLPPRAANLTKMKWECHYCLRGVNLTIGIDMHCYECQHQRCVQCKVV</sequence>
<proteinExistence type="predicted"/>
<dbReference type="Proteomes" id="UP000272025">
    <property type="component" value="Unassembled WGS sequence"/>
</dbReference>
<accession>A0A3N2Q4E7</accession>
<name>A0A3N2Q4E7_SODAK</name>
<protein>
    <submittedName>
        <fullName evidence="2">Uncharacterized protein</fullName>
    </submittedName>
</protein>
<organism evidence="2 3">
    <name type="scientific">Sodiomyces alkalinus (strain CBS 110278 / VKM F-3762 / F11)</name>
    <name type="common">Alkaliphilic filamentous fungus</name>
    <dbReference type="NCBI Taxonomy" id="1314773"/>
    <lineage>
        <taxon>Eukaryota</taxon>
        <taxon>Fungi</taxon>
        <taxon>Dikarya</taxon>
        <taxon>Ascomycota</taxon>
        <taxon>Pezizomycotina</taxon>
        <taxon>Sordariomycetes</taxon>
        <taxon>Hypocreomycetidae</taxon>
        <taxon>Glomerellales</taxon>
        <taxon>Plectosphaerellaceae</taxon>
        <taxon>Sodiomyces</taxon>
    </lineage>
</organism>
<keyword evidence="3" id="KW-1185">Reference proteome</keyword>
<feature type="compositionally biased region" description="Polar residues" evidence="1">
    <location>
        <begin position="197"/>
        <end position="212"/>
    </location>
</feature>